<dbReference type="InterPro" id="IPR045168">
    <property type="entry name" value="YTH_prot"/>
</dbReference>
<gene>
    <name evidence="3" type="ORF">MPSI1_003989</name>
</gene>
<reference evidence="3" key="1">
    <citation type="submission" date="2023-02" db="EMBL/GenBank/DDBJ databases">
        <title>Mating type loci evolution in Malassezia.</title>
        <authorList>
            <person name="Coelho M.A."/>
        </authorList>
    </citation>
    <scope>NUCLEOTIDE SEQUENCE</scope>
    <source>
        <strain evidence="3">CBS 14136</strain>
    </source>
</reference>
<feature type="compositionally biased region" description="Polar residues" evidence="1">
    <location>
        <begin position="377"/>
        <end position="389"/>
    </location>
</feature>
<evidence type="ECO:0000313" key="4">
    <source>
        <dbReference type="Proteomes" id="UP001214628"/>
    </source>
</evidence>
<dbReference type="CDD" id="cd21134">
    <property type="entry name" value="YTH"/>
    <property type="match status" value="1"/>
</dbReference>
<feature type="compositionally biased region" description="Polar residues" evidence="1">
    <location>
        <begin position="324"/>
        <end position="339"/>
    </location>
</feature>
<evidence type="ECO:0000256" key="1">
    <source>
        <dbReference type="SAM" id="MobiDB-lite"/>
    </source>
</evidence>
<protein>
    <recommendedName>
        <fullName evidence="2">YTH domain-containing protein</fullName>
    </recommendedName>
</protein>
<feature type="compositionally biased region" description="Polar residues" evidence="1">
    <location>
        <begin position="35"/>
        <end position="52"/>
    </location>
</feature>
<keyword evidence="4" id="KW-1185">Reference proteome</keyword>
<dbReference type="InterPro" id="IPR007275">
    <property type="entry name" value="YTH_domain"/>
</dbReference>
<dbReference type="PROSITE" id="PS50882">
    <property type="entry name" value="YTH"/>
    <property type="match status" value="1"/>
</dbReference>
<feature type="region of interest" description="Disordered" evidence="1">
    <location>
        <begin position="262"/>
        <end position="415"/>
    </location>
</feature>
<dbReference type="Pfam" id="PF04146">
    <property type="entry name" value="YTH"/>
    <property type="match status" value="1"/>
</dbReference>
<feature type="compositionally biased region" description="Polar residues" evidence="1">
    <location>
        <begin position="116"/>
        <end position="137"/>
    </location>
</feature>
<feature type="region of interest" description="Disordered" evidence="1">
    <location>
        <begin position="428"/>
        <end position="451"/>
    </location>
</feature>
<dbReference type="Proteomes" id="UP001214628">
    <property type="component" value="Chromosome 8"/>
</dbReference>
<feature type="compositionally biased region" description="Polar residues" evidence="1">
    <location>
        <begin position="168"/>
        <end position="184"/>
    </location>
</feature>
<dbReference type="GO" id="GO:1990247">
    <property type="term" value="F:N6-methyladenosine-containing RNA reader activity"/>
    <property type="evidence" value="ECO:0007669"/>
    <property type="project" value="TreeGrafter"/>
</dbReference>
<feature type="compositionally biased region" description="Polar residues" evidence="1">
    <location>
        <begin position="355"/>
        <end position="365"/>
    </location>
</feature>
<dbReference type="Gene3D" id="3.10.590.10">
    <property type="entry name" value="ph1033 like domains"/>
    <property type="match status" value="1"/>
</dbReference>
<dbReference type="GO" id="GO:0005737">
    <property type="term" value="C:cytoplasm"/>
    <property type="evidence" value="ECO:0007669"/>
    <property type="project" value="TreeGrafter"/>
</dbReference>
<evidence type="ECO:0000313" key="3">
    <source>
        <dbReference type="EMBL" id="WFD45307.1"/>
    </source>
</evidence>
<sequence>MAQGAHTGSVPRYSAHSDHLPSSRRAIRELGESLSGWSSQQDVQDAKTSQHSPLREIPQKSHSMSWHKPDTVPTRRGTWNWGVESSEARGPLLSITSETSQQDPWSSHPSIVLSGTHAQKSLSSSNPDPLASSNVSLDTGYLGEHSPRRPSTVSPHDASWSGHWPWQRSPSNSIQGTGRESQVPSDASLYRLGANASPSHLSARHSVSLLGRAPTSLPRDNVAISRGPRDHHEFFAPRHSAPQTLTDGQAAEACRRVDSRSLWLDAPTSPQRGSLQANPEHIRSPSSPRTLALVNRSIRRPSVSSLSSTPNRGSSDHTDVINDMQRSASGSNLLSNNVWKSEPTVPTMHWPPSKANASTAQTTRRAGSLAAPKQDQRAYNPSFSRSTSAEIRPGSLDHVTSSPSRSPLPETSVCDQDLSRDLSQVSITAKTPKVSENSAESEMNASESTPSFSNLNGFAPSFTPTPYMPIWAAVPPSYFALPTPARAFVIKSFTKADVETSLHHAVWTSTEKGNHRLNQAWLESSHLGPIYLFFSVNGSGRFCGIAQMTSGLDYSQTTTIWAEQHRWKGLFRVHWLLVKDIPNAHLRGILLQLRGEVKSVTQSRDTQELPMNVCHELLRIFYAHNGYSSLQPIYPMPDSSLNYQKDPQN</sequence>
<dbReference type="PANTHER" id="PTHR12357:SF89">
    <property type="entry name" value="YTH DOMAIN-CONTAINING FAMILY PROTEIN"/>
    <property type="match status" value="1"/>
</dbReference>
<organism evidence="3 4">
    <name type="scientific">Malassezia psittaci</name>
    <dbReference type="NCBI Taxonomy" id="1821823"/>
    <lineage>
        <taxon>Eukaryota</taxon>
        <taxon>Fungi</taxon>
        <taxon>Dikarya</taxon>
        <taxon>Basidiomycota</taxon>
        <taxon>Ustilaginomycotina</taxon>
        <taxon>Malasseziomycetes</taxon>
        <taxon>Malasseziales</taxon>
        <taxon>Malasseziaceae</taxon>
        <taxon>Malassezia</taxon>
    </lineage>
</organism>
<feature type="compositionally biased region" description="Polar residues" evidence="1">
    <location>
        <begin position="268"/>
        <end position="277"/>
    </location>
</feature>
<dbReference type="GO" id="GO:0061157">
    <property type="term" value="P:mRNA destabilization"/>
    <property type="evidence" value="ECO:0007669"/>
    <property type="project" value="TreeGrafter"/>
</dbReference>
<feature type="domain" description="YTH" evidence="2">
    <location>
        <begin position="485"/>
        <end position="621"/>
    </location>
</feature>
<dbReference type="AlphaFoldDB" id="A0AAF0FIU3"/>
<dbReference type="EMBL" id="CP118382">
    <property type="protein sequence ID" value="WFD45307.1"/>
    <property type="molecule type" value="Genomic_DNA"/>
</dbReference>
<accession>A0AAF0FIU3</accession>
<dbReference type="PANTHER" id="PTHR12357">
    <property type="entry name" value="YTH YT521-B HOMOLOGY DOMAIN-CONTAINING"/>
    <property type="match status" value="1"/>
</dbReference>
<proteinExistence type="predicted"/>
<dbReference type="GO" id="GO:0003729">
    <property type="term" value="F:mRNA binding"/>
    <property type="evidence" value="ECO:0007669"/>
    <property type="project" value="TreeGrafter"/>
</dbReference>
<evidence type="ECO:0000259" key="2">
    <source>
        <dbReference type="PROSITE" id="PS50882"/>
    </source>
</evidence>
<feature type="region of interest" description="Disordered" evidence="1">
    <location>
        <begin position="116"/>
        <end position="184"/>
    </location>
</feature>
<feature type="region of interest" description="Disordered" evidence="1">
    <location>
        <begin position="1"/>
        <end position="81"/>
    </location>
</feature>
<feature type="compositionally biased region" description="Basic and acidic residues" evidence="1">
    <location>
        <begin position="15"/>
        <end position="31"/>
    </location>
</feature>
<feature type="compositionally biased region" description="Low complexity" evidence="1">
    <location>
        <begin position="435"/>
        <end position="448"/>
    </location>
</feature>
<name>A0AAF0FIU3_9BASI</name>